<feature type="zinc finger region" description="C3H1-type" evidence="5">
    <location>
        <begin position="286"/>
        <end position="314"/>
    </location>
</feature>
<dbReference type="InterPro" id="IPR000571">
    <property type="entry name" value="Znf_CCCH"/>
</dbReference>
<keyword evidence="3 5" id="KW-0863">Zinc-finger</keyword>
<keyword evidence="2 5" id="KW-0479">Metal-binding</keyword>
<evidence type="ECO:0000256" key="2">
    <source>
        <dbReference type="ARBA" id="ARBA00022723"/>
    </source>
</evidence>
<keyword evidence="4 5" id="KW-0862">Zinc</keyword>
<dbReference type="VEuPathDB" id="FungiDB:SPPG_03690"/>
<comment type="similarity">
    <text evidence="1">Belongs to the CAF1 family.</text>
</comment>
<dbReference type="InterPro" id="IPR036397">
    <property type="entry name" value="RNaseH_sf"/>
</dbReference>
<keyword evidence="9" id="KW-1185">Reference proteome</keyword>
<accession>A0A0L0HLV9</accession>
<dbReference type="GO" id="GO:0017069">
    <property type="term" value="F:snRNA binding"/>
    <property type="evidence" value="ECO:0007669"/>
    <property type="project" value="TreeGrafter"/>
</dbReference>
<feature type="region of interest" description="Disordered" evidence="6">
    <location>
        <begin position="319"/>
        <end position="358"/>
    </location>
</feature>
<dbReference type="InterPro" id="IPR036855">
    <property type="entry name" value="Znf_CCCH_sf"/>
</dbReference>
<dbReference type="GO" id="GO:0008270">
    <property type="term" value="F:zinc ion binding"/>
    <property type="evidence" value="ECO:0007669"/>
    <property type="project" value="UniProtKB-KW"/>
</dbReference>
<dbReference type="InParanoid" id="A0A0L0HLV9"/>
<dbReference type="STRING" id="645134.A0A0L0HLV9"/>
<name>A0A0L0HLV9_SPIPD</name>
<evidence type="ECO:0000313" key="9">
    <source>
        <dbReference type="Proteomes" id="UP000053201"/>
    </source>
</evidence>
<sequence>MPRPIPPKPSVTVPPFNDITRHNLSTLQLAIRHILDRAHHIALDTEFTGLGNNRKTKDSNIELRYRALADVARTHAIVSFGISVFEAKPSANSAGTKEHGYIVHNFNFLMLRSTEFTVNSESMTFLVDNGFDFNRLYRDGIFYKPGGDEAVDVPPEDTNQIMRSIFAHILSLKVPIVVHNGLLDLLFIYYSFHADLPNELGTFVADMLEMFPAGIYDTKYVADYVTREKASFLAYLFRKYERVQLARSISKETDFITCEIKDRMPTITRKWTPPPAPTKGKRAFPDTGKPFCEQYAAHGICNSGRYCTKSHDLDIILDDELGAPSDGNSSKRRRKRQKKDDGPELSEADNLGKVEDGVDDEAVAKGNVDGLNLENSSVEGPVSNPAISTLQTPMPTELHPPPPSDGTLFEKYHSACFDAYMTGFIFAHQLLEHGGGEQGTAELRNKIYLMSKSMPLLIQKSKFSKTSEGHRAKMKKLAKAHANGG</sequence>
<dbReference type="Gene3D" id="3.30.420.10">
    <property type="entry name" value="Ribonuclease H-like superfamily/Ribonuclease H"/>
    <property type="match status" value="2"/>
</dbReference>
<organism evidence="8 9">
    <name type="scientific">Spizellomyces punctatus (strain DAOM BR117)</name>
    <dbReference type="NCBI Taxonomy" id="645134"/>
    <lineage>
        <taxon>Eukaryota</taxon>
        <taxon>Fungi</taxon>
        <taxon>Fungi incertae sedis</taxon>
        <taxon>Chytridiomycota</taxon>
        <taxon>Chytridiomycota incertae sedis</taxon>
        <taxon>Chytridiomycetes</taxon>
        <taxon>Spizellomycetales</taxon>
        <taxon>Spizellomycetaceae</taxon>
        <taxon>Spizellomyces</taxon>
    </lineage>
</organism>
<dbReference type="InterPro" id="IPR006941">
    <property type="entry name" value="RNase_CAF1"/>
</dbReference>
<evidence type="ECO:0000256" key="5">
    <source>
        <dbReference type="PROSITE-ProRule" id="PRU00723"/>
    </source>
</evidence>
<dbReference type="GO" id="GO:0000175">
    <property type="term" value="F:3'-5'-RNA exonuclease activity"/>
    <property type="evidence" value="ECO:0007669"/>
    <property type="project" value="TreeGrafter"/>
</dbReference>
<feature type="domain" description="C3H1-type" evidence="7">
    <location>
        <begin position="286"/>
        <end position="314"/>
    </location>
</feature>
<dbReference type="EMBL" id="KQ257454">
    <property type="protein sequence ID" value="KND01900.1"/>
    <property type="molecule type" value="Genomic_DNA"/>
</dbReference>
<dbReference type="Proteomes" id="UP000053201">
    <property type="component" value="Unassembled WGS sequence"/>
</dbReference>
<evidence type="ECO:0000256" key="3">
    <source>
        <dbReference type="ARBA" id="ARBA00022771"/>
    </source>
</evidence>
<evidence type="ECO:0000259" key="7">
    <source>
        <dbReference type="PROSITE" id="PS50103"/>
    </source>
</evidence>
<gene>
    <name evidence="8" type="ORF">SPPG_03690</name>
</gene>
<dbReference type="PANTHER" id="PTHR15092">
    <property type="entry name" value="POLY A -SPECIFIC RIBONUCLEASE/TARGET OF EGR1, MEMBER 1"/>
    <property type="match status" value="1"/>
</dbReference>
<dbReference type="OMA" id="RCCMPPT"/>
<dbReference type="InterPro" id="IPR051181">
    <property type="entry name" value="CAF1_poly(A)_ribonucleases"/>
</dbReference>
<dbReference type="RefSeq" id="XP_016609939.1">
    <property type="nucleotide sequence ID" value="XM_016751946.1"/>
</dbReference>
<dbReference type="PROSITE" id="PS50103">
    <property type="entry name" value="ZF_C3H1"/>
    <property type="match status" value="1"/>
</dbReference>
<dbReference type="GO" id="GO:0015030">
    <property type="term" value="C:Cajal body"/>
    <property type="evidence" value="ECO:0007669"/>
    <property type="project" value="TreeGrafter"/>
</dbReference>
<dbReference type="InterPro" id="IPR012337">
    <property type="entry name" value="RNaseH-like_sf"/>
</dbReference>
<proteinExistence type="inferred from homology"/>
<protein>
    <recommendedName>
        <fullName evidence="7">C3H1-type domain-containing protein</fullName>
    </recommendedName>
</protein>
<dbReference type="Pfam" id="PF04857">
    <property type="entry name" value="CAF1"/>
    <property type="match status" value="2"/>
</dbReference>
<dbReference type="eggNOG" id="KOG1990">
    <property type="taxonomic scope" value="Eukaryota"/>
</dbReference>
<evidence type="ECO:0000256" key="6">
    <source>
        <dbReference type="SAM" id="MobiDB-lite"/>
    </source>
</evidence>
<dbReference type="SUPFAM" id="SSF90229">
    <property type="entry name" value="CCCH zinc finger"/>
    <property type="match status" value="1"/>
</dbReference>
<dbReference type="AlphaFoldDB" id="A0A0L0HLV9"/>
<evidence type="ECO:0000256" key="1">
    <source>
        <dbReference type="ARBA" id="ARBA00008372"/>
    </source>
</evidence>
<evidence type="ECO:0000313" key="8">
    <source>
        <dbReference type="EMBL" id="KND01900.1"/>
    </source>
</evidence>
<reference evidence="8 9" key="1">
    <citation type="submission" date="2009-08" db="EMBL/GenBank/DDBJ databases">
        <title>The Genome Sequence of Spizellomyces punctatus strain DAOM BR117.</title>
        <authorList>
            <consortium name="The Broad Institute Genome Sequencing Platform"/>
            <person name="Russ C."/>
            <person name="Cuomo C."/>
            <person name="Shea T."/>
            <person name="Young S.K."/>
            <person name="Zeng Q."/>
            <person name="Koehrsen M."/>
            <person name="Haas B."/>
            <person name="Borodovsky M."/>
            <person name="Guigo R."/>
            <person name="Alvarado L."/>
            <person name="Berlin A."/>
            <person name="Bochicchio J."/>
            <person name="Borenstein D."/>
            <person name="Chapman S."/>
            <person name="Chen Z."/>
            <person name="Engels R."/>
            <person name="Freedman E."/>
            <person name="Gellesch M."/>
            <person name="Goldberg J."/>
            <person name="Griggs A."/>
            <person name="Gujja S."/>
            <person name="Heiman D."/>
            <person name="Hepburn T."/>
            <person name="Howarth C."/>
            <person name="Jen D."/>
            <person name="Larson L."/>
            <person name="Lewis B."/>
            <person name="Mehta T."/>
            <person name="Park D."/>
            <person name="Pearson M."/>
            <person name="Roberts A."/>
            <person name="Saif S."/>
            <person name="Shenoy N."/>
            <person name="Sisk P."/>
            <person name="Stolte C."/>
            <person name="Sykes S."/>
            <person name="Thomson T."/>
            <person name="Walk T."/>
            <person name="White J."/>
            <person name="Yandava C."/>
            <person name="Burger G."/>
            <person name="Gray M.W."/>
            <person name="Holland P.W.H."/>
            <person name="King N."/>
            <person name="Lang F.B.F."/>
            <person name="Roger A.J."/>
            <person name="Ruiz-Trillo I."/>
            <person name="Lander E."/>
            <person name="Nusbaum C."/>
        </authorList>
    </citation>
    <scope>NUCLEOTIDE SEQUENCE [LARGE SCALE GENOMIC DNA]</scope>
    <source>
        <strain evidence="8 9">DAOM BR117</strain>
    </source>
</reference>
<feature type="region of interest" description="Disordered" evidence="6">
    <location>
        <begin position="370"/>
        <end position="403"/>
    </location>
</feature>
<dbReference type="PANTHER" id="PTHR15092:SF37">
    <property type="entry name" value="TARGET OF EGR1 PROTEIN 1"/>
    <property type="match status" value="1"/>
</dbReference>
<dbReference type="OrthoDB" id="414075at2759"/>
<evidence type="ECO:0000256" key="4">
    <source>
        <dbReference type="ARBA" id="ARBA00022833"/>
    </source>
</evidence>
<dbReference type="SUPFAM" id="SSF53098">
    <property type="entry name" value="Ribonuclease H-like"/>
    <property type="match status" value="1"/>
</dbReference>
<dbReference type="GeneID" id="27687189"/>
<dbReference type="GO" id="GO:0034472">
    <property type="term" value="P:snRNA 3'-end processing"/>
    <property type="evidence" value="ECO:0007669"/>
    <property type="project" value="TreeGrafter"/>
</dbReference>